<dbReference type="PROSITE" id="PS50850">
    <property type="entry name" value="MFS"/>
    <property type="match status" value="1"/>
</dbReference>
<keyword evidence="2" id="KW-1003">Cell membrane</keyword>
<dbReference type="InterPro" id="IPR036259">
    <property type="entry name" value="MFS_trans_sf"/>
</dbReference>
<feature type="transmembrane region" description="Helical" evidence="6">
    <location>
        <begin position="81"/>
        <end position="99"/>
    </location>
</feature>
<feature type="transmembrane region" description="Helical" evidence="6">
    <location>
        <begin position="334"/>
        <end position="355"/>
    </location>
</feature>
<dbReference type="GO" id="GO:0022857">
    <property type="term" value="F:transmembrane transporter activity"/>
    <property type="evidence" value="ECO:0007669"/>
    <property type="project" value="InterPro"/>
</dbReference>
<dbReference type="SUPFAM" id="SSF103473">
    <property type="entry name" value="MFS general substrate transporter"/>
    <property type="match status" value="1"/>
</dbReference>
<comment type="caution">
    <text evidence="8">The sequence shown here is derived from an EMBL/GenBank/DDBJ whole genome shotgun (WGS) entry which is preliminary data.</text>
</comment>
<feature type="transmembrane region" description="Helical" evidence="6">
    <location>
        <begin position="249"/>
        <end position="268"/>
    </location>
</feature>
<dbReference type="CDD" id="cd17324">
    <property type="entry name" value="MFS_NepI_like"/>
    <property type="match status" value="1"/>
</dbReference>
<evidence type="ECO:0000256" key="2">
    <source>
        <dbReference type="ARBA" id="ARBA00022475"/>
    </source>
</evidence>
<feature type="transmembrane region" description="Helical" evidence="6">
    <location>
        <begin position="172"/>
        <end position="193"/>
    </location>
</feature>
<dbReference type="RefSeq" id="WP_100344626.1">
    <property type="nucleotide sequence ID" value="NZ_PGFB01000003.1"/>
</dbReference>
<evidence type="ECO:0000259" key="7">
    <source>
        <dbReference type="PROSITE" id="PS50850"/>
    </source>
</evidence>
<evidence type="ECO:0000256" key="4">
    <source>
        <dbReference type="ARBA" id="ARBA00022989"/>
    </source>
</evidence>
<dbReference type="OrthoDB" id="9814237at2"/>
<proteinExistence type="predicted"/>
<dbReference type="InterPro" id="IPR020846">
    <property type="entry name" value="MFS_dom"/>
</dbReference>
<feature type="transmembrane region" description="Helical" evidence="6">
    <location>
        <begin position="305"/>
        <end position="322"/>
    </location>
</feature>
<feature type="transmembrane region" description="Helical" evidence="6">
    <location>
        <begin position="17"/>
        <end position="39"/>
    </location>
</feature>
<dbReference type="GO" id="GO:0005886">
    <property type="term" value="C:plasma membrane"/>
    <property type="evidence" value="ECO:0007669"/>
    <property type="project" value="UniProtKB-SubCell"/>
</dbReference>
<evidence type="ECO:0000256" key="3">
    <source>
        <dbReference type="ARBA" id="ARBA00022692"/>
    </source>
</evidence>
<evidence type="ECO:0000256" key="6">
    <source>
        <dbReference type="SAM" id="Phobius"/>
    </source>
</evidence>
<sequence>MTDVELSYVKHSLYPRLALLALSLFVVGTNAFVIAGLLPDIARTLGAQPGAVSYTITFYSIVVAVAAPAVSILVPRWSRTSLMATGLVLISAGTVVAAASSSIELFTVGRIVAALGGAALVPAATAAAAALAPPEKRGRAIAFVALGFTGAIALGSPLGTALGALGGWQLPLYGVAGLALLLAGALVVFVRDIPVAPPVSLAKRFAPLRDRRVLMTLGTTLFVIAGFNIVYIFSSSVTAQATGGSGSRLAFLLLVVGLAGIVGTVAAGHLSDRIGNRLNVTVFLGVQVLVLLALPLVAASLVGTAVLFALWGVAAMEVLVPVQHRLVDIDPATSGLALSWYTTAMYVGIALAPPLGAAATGLGGAELIPVFGAVALAAALLCFQIGHLARRPRTTDAARSASAELPTVAHQS</sequence>
<organism evidence="8 9">
    <name type="scientific">Compostimonas suwonensis</name>
    <dbReference type="NCBI Taxonomy" id="1048394"/>
    <lineage>
        <taxon>Bacteria</taxon>
        <taxon>Bacillati</taxon>
        <taxon>Actinomycetota</taxon>
        <taxon>Actinomycetes</taxon>
        <taxon>Micrococcales</taxon>
        <taxon>Microbacteriaceae</taxon>
        <taxon>Compostimonas</taxon>
    </lineage>
</organism>
<dbReference type="InterPro" id="IPR050189">
    <property type="entry name" value="MFS_Efflux_Transporters"/>
</dbReference>
<evidence type="ECO:0000256" key="1">
    <source>
        <dbReference type="ARBA" id="ARBA00004651"/>
    </source>
</evidence>
<dbReference type="PANTHER" id="PTHR43124:SF10">
    <property type="entry name" value="PURINE EFFLUX PUMP PBUE"/>
    <property type="match status" value="1"/>
</dbReference>
<evidence type="ECO:0000313" key="9">
    <source>
        <dbReference type="Proteomes" id="UP000230161"/>
    </source>
</evidence>
<keyword evidence="9" id="KW-1185">Reference proteome</keyword>
<keyword evidence="3 6" id="KW-0812">Transmembrane</keyword>
<dbReference type="InterPro" id="IPR011701">
    <property type="entry name" value="MFS"/>
</dbReference>
<feature type="transmembrane region" description="Helical" evidence="6">
    <location>
        <begin position="280"/>
        <end position="299"/>
    </location>
</feature>
<feature type="transmembrane region" description="Helical" evidence="6">
    <location>
        <begin position="143"/>
        <end position="166"/>
    </location>
</feature>
<protein>
    <submittedName>
        <fullName evidence="8">Putative MFS family arabinose efflux permease</fullName>
    </submittedName>
</protein>
<dbReference type="Proteomes" id="UP000230161">
    <property type="component" value="Unassembled WGS sequence"/>
</dbReference>
<dbReference type="PANTHER" id="PTHR43124">
    <property type="entry name" value="PURINE EFFLUX PUMP PBUE"/>
    <property type="match status" value="1"/>
</dbReference>
<dbReference type="Gene3D" id="1.20.1250.20">
    <property type="entry name" value="MFS general substrate transporter like domains"/>
    <property type="match status" value="2"/>
</dbReference>
<feature type="transmembrane region" description="Helical" evidence="6">
    <location>
        <begin position="111"/>
        <end position="131"/>
    </location>
</feature>
<evidence type="ECO:0000256" key="5">
    <source>
        <dbReference type="ARBA" id="ARBA00023136"/>
    </source>
</evidence>
<feature type="domain" description="Major facilitator superfamily (MFS) profile" evidence="7">
    <location>
        <begin position="16"/>
        <end position="390"/>
    </location>
</feature>
<feature type="transmembrane region" description="Helical" evidence="6">
    <location>
        <begin position="367"/>
        <end position="389"/>
    </location>
</feature>
<feature type="transmembrane region" description="Helical" evidence="6">
    <location>
        <begin position="213"/>
        <end position="234"/>
    </location>
</feature>
<keyword evidence="4 6" id="KW-1133">Transmembrane helix</keyword>
<gene>
    <name evidence="8" type="ORF">CLV54_1811</name>
</gene>
<keyword evidence="5 6" id="KW-0472">Membrane</keyword>
<dbReference type="Pfam" id="PF07690">
    <property type="entry name" value="MFS_1"/>
    <property type="match status" value="1"/>
</dbReference>
<dbReference type="EMBL" id="PGFB01000003">
    <property type="protein sequence ID" value="PJJ62019.1"/>
    <property type="molecule type" value="Genomic_DNA"/>
</dbReference>
<name>A0A2M9BVP0_9MICO</name>
<feature type="transmembrane region" description="Helical" evidence="6">
    <location>
        <begin position="51"/>
        <end position="74"/>
    </location>
</feature>
<comment type="subcellular location">
    <subcellularLocation>
        <location evidence="1">Cell membrane</location>
        <topology evidence="1">Multi-pass membrane protein</topology>
    </subcellularLocation>
</comment>
<reference evidence="8 9" key="1">
    <citation type="submission" date="2017-11" db="EMBL/GenBank/DDBJ databases">
        <title>Genomic Encyclopedia of Archaeal and Bacterial Type Strains, Phase II (KMG-II): From Individual Species to Whole Genera.</title>
        <authorList>
            <person name="Goeker M."/>
        </authorList>
    </citation>
    <scope>NUCLEOTIDE SEQUENCE [LARGE SCALE GENOMIC DNA]</scope>
    <source>
        <strain evidence="8 9">DSM 25625</strain>
    </source>
</reference>
<accession>A0A2M9BVP0</accession>
<evidence type="ECO:0000313" key="8">
    <source>
        <dbReference type="EMBL" id="PJJ62019.1"/>
    </source>
</evidence>
<dbReference type="AlphaFoldDB" id="A0A2M9BVP0"/>